<organism evidence="1 2">
    <name type="scientific">Winogradskyella marina</name>
    <dbReference type="NCBI Taxonomy" id="2785530"/>
    <lineage>
        <taxon>Bacteria</taxon>
        <taxon>Pseudomonadati</taxon>
        <taxon>Bacteroidota</taxon>
        <taxon>Flavobacteriia</taxon>
        <taxon>Flavobacteriales</taxon>
        <taxon>Flavobacteriaceae</taxon>
        <taxon>Winogradskyella</taxon>
    </lineage>
</organism>
<keyword evidence="2" id="KW-1185">Reference proteome</keyword>
<comment type="caution">
    <text evidence="1">The sequence shown here is derived from an EMBL/GenBank/DDBJ whole genome shotgun (WGS) entry which is preliminary data.</text>
</comment>
<gene>
    <name evidence="1" type="ORF">ITJ86_14480</name>
</gene>
<evidence type="ECO:0000313" key="1">
    <source>
        <dbReference type="EMBL" id="MBF8151113.1"/>
    </source>
</evidence>
<accession>A0ABS0ELG5</accession>
<protein>
    <submittedName>
        <fullName evidence="1">Uncharacterized protein</fullName>
    </submittedName>
</protein>
<sequence length="181" mass="20877">MEAINILFFIVGTFFGFNQSSLIAEKTTVTINPNEKTIVILQENLVTFIQNESDSLKVQNELSKITQSNCPWSSELENYPKKEKEFFKSEDKNALNLKLTLTYTSDKDLKVFGIDKNNDGPFSMTNFPKSHIASTDGILKEPYWNFDANKPFTFTEEPLTDLPEDYQKLQRSILPFWKPTK</sequence>
<dbReference type="EMBL" id="JADOET010000015">
    <property type="protein sequence ID" value="MBF8151113.1"/>
    <property type="molecule type" value="Genomic_DNA"/>
</dbReference>
<dbReference type="RefSeq" id="WP_195872372.1">
    <property type="nucleotide sequence ID" value="NZ_JADOET010000015.1"/>
</dbReference>
<dbReference type="Proteomes" id="UP000611215">
    <property type="component" value="Unassembled WGS sequence"/>
</dbReference>
<name>A0ABS0ELG5_9FLAO</name>
<evidence type="ECO:0000313" key="2">
    <source>
        <dbReference type="Proteomes" id="UP000611215"/>
    </source>
</evidence>
<reference evidence="1 2" key="1">
    <citation type="submission" date="2020-11" db="EMBL/GenBank/DDBJ databases">
        <title>Winogradskyella marina sp. nov., isolated from marine sediment.</title>
        <authorList>
            <person name="Bo J."/>
            <person name="Wang S."/>
            <person name="Song X."/>
            <person name="Du Z."/>
        </authorList>
    </citation>
    <scope>NUCLEOTIDE SEQUENCE [LARGE SCALE GENOMIC DNA]</scope>
    <source>
        <strain evidence="1 2">F6397</strain>
    </source>
</reference>
<proteinExistence type="predicted"/>